<reference evidence="5 6" key="1">
    <citation type="submission" date="2018-06" db="EMBL/GenBank/DDBJ databases">
        <title>Complete Genomes of Monosporascus.</title>
        <authorList>
            <person name="Robinson A.J."/>
            <person name="Natvig D.O."/>
        </authorList>
    </citation>
    <scope>NUCLEOTIDE SEQUENCE [LARGE SCALE GENOMIC DNA]</scope>
    <source>
        <strain evidence="5 6">CBS 609.92</strain>
    </source>
</reference>
<evidence type="ECO:0000256" key="2">
    <source>
        <dbReference type="SAM" id="MobiDB-lite"/>
    </source>
</evidence>
<evidence type="ECO:0000259" key="4">
    <source>
        <dbReference type="PROSITE" id="PS50850"/>
    </source>
</evidence>
<keyword evidence="3" id="KW-0472">Membrane</keyword>
<feature type="transmembrane region" description="Helical" evidence="3">
    <location>
        <begin position="212"/>
        <end position="236"/>
    </location>
</feature>
<name>A0ABY0H500_9PEZI</name>
<feature type="domain" description="Major facilitator superfamily (MFS) profile" evidence="4">
    <location>
        <begin position="65"/>
        <end position="465"/>
    </location>
</feature>
<dbReference type="InterPro" id="IPR020846">
    <property type="entry name" value="MFS_dom"/>
</dbReference>
<comment type="subcellular location">
    <subcellularLocation>
        <location evidence="1">Membrane</location>
        <topology evidence="1">Multi-pass membrane protein</topology>
    </subcellularLocation>
</comment>
<evidence type="ECO:0000256" key="1">
    <source>
        <dbReference type="ARBA" id="ARBA00004141"/>
    </source>
</evidence>
<feature type="transmembrane region" description="Helical" evidence="3">
    <location>
        <begin position="154"/>
        <end position="171"/>
    </location>
</feature>
<protein>
    <recommendedName>
        <fullName evidence="4">Major facilitator superfamily (MFS) profile domain-containing protein</fullName>
    </recommendedName>
</protein>
<keyword evidence="6" id="KW-1185">Reference proteome</keyword>
<dbReference type="Proteomes" id="UP000294003">
    <property type="component" value="Unassembled WGS sequence"/>
</dbReference>
<feature type="region of interest" description="Disordered" evidence="2">
    <location>
        <begin position="1"/>
        <end position="36"/>
    </location>
</feature>
<dbReference type="InterPro" id="IPR011701">
    <property type="entry name" value="MFS"/>
</dbReference>
<feature type="transmembrane region" description="Helical" evidence="3">
    <location>
        <begin position="444"/>
        <end position="464"/>
    </location>
</feature>
<comment type="caution">
    <text evidence="5">The sequence shown here is derived from an EMBL/GenBank/DDBJ whole genome shotgun (WGS) entry which is preliminary data.</text>
</comment>
<dbReference type="CDD" id="cd17324">
    <property type="entry name" value="MFS_NepI_like"/>
    <property type="match status" value="1"/>
</dbReference>
<feature type="transmembrane region" description="Helical" evidence="3">
    <location>
        <begin position="327"/>
        <end position="345"/>
    </location>
</feature>
<sequence>MTSDRRTETSGEVLTKGKASPATKRAAGTSRAEPEETHWFTKALAALNWMPQRCRYNPESPPSFTLGMNILLAFVRLFPRDAVPASRSPTNSGQATTFTVANLYYAQPILNVIAEEFGVSYERASNVAALSQAGYAVGLAFVCPIADMVPRRPFILFLIFMTATIWLGLCVTDSFSVFIALSFICGVGTVTPQIMLPLVGDLAPPHKRASSLSVVVSALALGLMIARVLSGIVANYTSWRNIYWLAFAAQYVTLGILFFTLPDYPAKNKGLEYFPLLRSMVVLVVKEPLLAQACFTGFMLSGAFTSFWTTLTFLLASPPYEYSSLEVGLFAFIGIAVILLAPVWSRLITDRFVQLFSVILGLLIDLIGIVIGTFTGTFTVAGPVIQAVMMDTGANFAHTANRSNVYNLDPKARNRINTAYMVFAFAGQLTGTAVGNRLYAEGGWVWSGGCNIAFLGAALIVAAIRGPRETGWIGWSGGWDIQRDDLPDKKNGSTGTERAVEEASATAMELTGVTSNPDENKSKG</sequence>
<gene>
    <name evidence="5" type="ORF">DL762_005732</name>
</gene>
<keyword evidence="3" id="KW-0812">Transmembrane</keyword>
<dbReference type="InterPro" id="IPR036259">
    <property type="entry name" value="MFS_trans_sf"/>
</dbReference>
<dbReference type="PROSITE" id="PS50850">
    <property type="entry name" value="MFS"/>
    <property type="match status" value="1"/>
</dbReference>
<feature type="transmembrane region" description="Helical" evidence="3">
    <location>
        <begin position="242"/>
        <end position="261"/>
    </location>
</feature>
<dbReference type="PANTHER" id="PTHR42910">
    <property type="entry name" value="TRANSPORTER SCO4007-RELATED"/>
    <property type="match status" value="1"/>
</dbReference>
<keyword evidence="3" id="KW-1133">Transmembrane helix</keyword>
<feature type="region of interest" description="Disordered" evidence="2">
    <location>
        <begin position="484"/>
        <end position="524"/>
    </location>
</feature>
<feature type="transmembrane region" description="Helical" evidence="3">
    <location>
        <begin position="177"/>
        <end position="200"/>
    </location>
</feature>
<dbReference type="Gene3D" id="1.20.1250.20">
    <property type="entry name" value="MFS general substrate transporter like domains"/>
    <property type="match status" value="1"/>
</dbReference>
<dbReference type="EMBL" id="QJNS01000166">
    <property type="protein sequence ID" value="RYO84291.1"/>
    <property type="molecule type" value="Genomic_DNA"/>
</dbReference>
<dbReference type="PANTHER" id="PTHR42910:SF1">
    <property type="entry name" value="MAJOR FACILITATOR SUPERFAMILY (MFS) PROFILE DOMAIN-CONTAINING PROTEIN"/>
    <property type="match status" value="1"/>
</dbReference>
<accession>A0ABY0H500</accession>
<dbReference type="SUPFAM" id="SSF103473">
    <property type="entry name" value="MFS general substrate transporter"/>
    <property type="match status" value="1"/>
</dbReference>
<feature type="transmembrane region" description="Helical" evidence="3">
    <location>
        <begin position="418"/>
        <end position="438"/>
    </location>
</feature>
<evidence type="ECO:0000256" key="3">
    <source>
        <dbReference type="SAM" id="Phobius"/>
    </source>
</evidence>
<feature type="transmembrane region" description="Helical" evidence="3">
    <location>
        <begin position="352"/>
        <end position="374"/>
    </location>
</feature>
<organism evidence="5 6">
    <name type="scientific">Monosporascus cannonballus</name>
    <dbReference type="NCBI Taxonomy" id="155416"/>
    <lineage>
        <taxon>Eukaryota</taxon>
        <taxon>Fungi</taxon>
        <taxon>Dikarya</taxon>
        <taxon>Ascomycota</taxon>
        <taxon>Pezizomycotina</taxon>
        <taxon>Sordariomycetes</taxon>
        <taxon>Xylariomycetidae</taxon>
        <taxon>Xylariales</taxon>
        <taxon>Xylariales incertae sedis</taxon>
        <taxon>Monosporascus</taxon>
    </lineage>
</organism>
<evidence type="ECO:0000313" key="5">
    <source>
        <dbReference type="EMBL" id="RYO84291.1"/>
    </source>
</evidence>
<proteinExistence type="predicted"/>
<dbReference type="Pfam" id="PF07690">
    <property type="entry name" value="MFS_1"/>
    <property type="match status" value="1"/>
</dbReference>
<evidence type="ECO:0000313" key="6">
    <source>
        <dbReference type="Proteomes" id="UP000294003"/>
    </source>
</evidence>
<feature type="transmembrane region" description="Helical" evidence="3">
    <location>
        <begin position="289"/>
        <end position="315"/>
    </location>
</feature>